<evidence type="ECO:0000313" key="5">
    <source>
        <dbReference type="EMBL" id="NBI35018.1"/>
    </source>
</evidence>
<evidence type="ECO:0000256" key="2">
    <source>
        <dbReference type="ARBA" id="ARBA00029460"/>
    </source>
</evidence>
<dbReference type="GO" id="GO:0003723">
    <property type="term" value="F:RNA binding"/>
    <property type="evidence" value="ECO:0007669"/>
    <property type="project" value="UniProtKB-KW"/>
</dbReference>
<evidence type="ECO:0000256" key="3">
    <source>
        <dbReference type="PROSITE-ProRule" id="PRU00182"/>
    </source>
</evidence>
<dbReference type="InterPro" id="IPR047048">
    <property type="entry name" value="TlyA"/>
</dbReference>
<dbReference type="InterPro" id="IPR036986">
    <property type="entry name" value="S4_RNA-bd_sf"/>
</dbReference>
<dbReference type="EMBL" id="QWKH01000064">
    <property type="protein sequence ID" value="NBI35018.1"/>
    <property type="molecule type" value="Genomic_DNA"/>
</dbReference>
<dbReference type="SUPFAM" id="SSF55174">
    <property type="entry name" value="Alpha-L RNA-binding motif"/>
    <property type="match status" value="1"/>
</dbReference>
<keyword evidence="1 3" id="KW-0694">RNA-binding</keyword>
<dbReference type="SUPFAM" id="SSF53335">
    <property type="entry name" value="S-adenosyl-L-methionine-dependent methyltransferases"/>
    <property type="match status" value="1"/>
</dbReference>
<feature type="domain" description="Ribosomal RNA methyltransferase FtsJ" evidence="4">
    <location>
        <begin position="65"/>
        <end position="255"/>
    </location>
</feature>
<proteinExistence type="inferred from homology"/>
<dbReference type="Gene3D" id="3.40.50.150">
    <property type="entry name" value="Vaccinia Virus protein VP39"/>
    <property type="match status" value="1"/>
</dbReference>
<dbReference type="PANTHER" id="PTHR32319:SF0">
    <property type="entry name" value="BACTERIAL HEMOLYSIN-LIKE PROTEIN"/>
    <property type="match status" value="1"/>
</dbReference>
<gene>
    <name evidence="5" type="ORF">D1639_08265</name>
</gene>
<protein>
    <submittedName>
        <fullName evidence="5">TlyA family RNA methyltransferase</fullName>
    </submittedName>
</protein>
<dbReference type="CDD" id="cd00165">
    <property type="entry name" value="S4"/>
    <property type="match status" value="1"/>
</dbReference>
<keyword evidence="5" id="KW-0489">Methyltransferase</keyword>
<dbReference type="InterPro" id="IPR002877">
    <property type="entry name" value="RNA_MeTrfase_FtsJ_dom"/>
</dbReference>
<accession>A0A7C9JNU1</accession>
<dbReference type="Gene3D" id="3.10.290.10">
    <property type="entry name" value="RNA-binding S4 domain"/>
    <property type="match status" value="1"/>
</dbReference>
<name>A0A7C9JNU1_9BACT</name>
<dbReference type="CDD" id="cd02440">
    <property type="entry name" value="AdoMet_MTases"/>
    <property type="match status" value="1"/>
</dbReference>
<sequence>MGAAKRPKKLRLDDLLVARGTFATRDEVLRAVIARTVRVNDVYVGSAAALVSPDADVFVKGRRAFVSRGGVKLQGALDAFGQSVAGLRCIDIGASTGGFTDCLLQAGAVSVACVDVNYGQLAWKLRQDGRVTAFERTNIRMADPAELGAPFDVLVADLSFIGLAGLAGTFAALCRPGSVLVALVKPQFESRPGETCGGVVTSDAVRERTVVEVCGALAQAGFAVDGGPSAAPLAAGGVVESSIKGPEGNVEYLVRAVFVGSGSSMCRCVGPEGGTSHAGSAAAAAGGRGAAAELAADDALRCETQEEGEC</sequence>
<keyword evidence="5" id="KW-0808">Transferase</keyword>
<evidence type="ECO:0000259" key="4">
    <source>
        <dbReference type="Pfam" id="PF01728"/>
    </source>
</evidence>
<dbReference type="GO" id="GO:0008168">
    <property type="term" value="F:methyltransferase activity"/>
    <property type="evidence" value="ECO:0007669"/>
    <property type="project" value="UniProtKB-KW"/>
</dbReference>
<dbReference type="GO" id="GO:0032259">
    <property type="term" value="P:methylation"/>
    <property type="evidence" value="ECO:0007669"/>
    <property type="project" value="UniProtKB-KW"/>
</dbReference>
<dbReference type="AlphaFoldDB" id="A0A7C9JNU1"/>
<organism evidence="5">
    <name type="scientific">Muribaculaceae bacterium Z82</name>
    <dbReference type="NCBI Taxonomy" id="2304548"/>
    <lineage>
        <taxon>Bacteria</taxon>
        <taxon>Pseudomonadati</taxon>
        <taxon>Bacteroidota</taxon>
        <taxon>Bacteroidia</taxon>
        <taxon>Bacteroidales</taxon>
        <taxon>Muribaculaceae</taxon>
    </lineage>
</organism>
<reference evidence="5" key="1">
    <citation type="submission" date="2018-08" db="EMBL/GenBank/DDBJ databases">
        <title>Murine metabolic-syndrome-specific gut microbial biobank.</title>
        <authorList>
            <person name="Liu C."/>
        </authorList>
    </citation>
    <scope>NUCLEOTIDE SEQUENCE [LARGE SCALE GENOMIC DNA]</scope>
    <source>
        <strain evidence="5">Z82</strain>
    </source>
</reference>
<dbReference type="PANTHER" id="PTHR32319">
    <property type="entry name" value="BACTERIAL HEMOLYSIN-LIKE PROTEIN"/>
    <property type="match status" value="1"/>
</dbReference>
<comment type="similarity">
    <text evidence="2">Belongs to the TlyA family.</text>
</comment>
<evidence type="ECO:0000256" key="1">
    <source>
        <dbReference type="ARBA" id="ARBA00022884"/>
    </source>
</evidence>
<dbReference type="PROSITE" id="PS50889">
    <property type="entry name" value="S4"/>
    <property type="match status" value="1"/>
</dbReference>
<comment type="caution">
    <text evidence="5">The sequence shown here is derived from an EMBL/GenBank/DDBJ whole genome shotgun (WGS) entry which is preliminary data.</text>
</comment>
<dbReference type="InterPro" id="IPR029063">
    <property type="entry name" value="SAM-dependent_MTases_sf"/>
</dbReference>
<dbReference type="Pfam" id="PF01728">
    <property type="entry name" value="FtsJ"/>
    <property type="match status" value="1"/>
</dbReference>